<protein>
    <submittedName>
        <fullName evidence="2">Uncharacterized protein</fullName>
    </submittedName>
</protein>
<dbReference type="Proteomes" id="UP000235392">
    <property type="component" value="Unassembled WGS sequence"/>
</dbReference>
<feature type="compositionally biased region" description="Polar residues" evidence="1">
    <location>
        <begin position="153"/>
        <end position="162"/>
    </location>
</feature>
<dbReference type="EMBL" id="PGCI01000673">
    <property type="protein sequence ID" value="PLW22171.1"/>
    <property type="molecule type" value="Genomic_DNA"/>
</dbReference>
<proteinExistence type="predicted"/>
<gene>
    <name evidence="2" type="ORF">PCASD_18814</name>
</gene>
<feature type="region of interest" description="Disordered" evidence="1">
    <location>
        <begin position="16"/>
        <end position="36"/>
    </location>
</feature>
<feature type="region of interest" description="Disordered" evidence="1">
    <location>
        <begin position="136"/>
        <end position="162"/>
    </location>
</feature>
<organism evidence="2 3">
    <name type="scientific">Puccinia coronata f. sp. avenae</name>
    <dbReference type="NCBI Taxonomy" id="200324"/>
    <lineage>
        <taxon>Eukaryota</taxon>
        <taxon>Fungi</taxon>
        <taxon>Dikarya</taxon>
        <taxon>Basidiomycota</taxon>
        <taxon>Pucciniomycotina</taxon>
        <taxon>Pucciniomycetes</taxon>
        <taxon>Pucciniales</taxon>
        <taxon>Pucciniaceae</taxon>
        <taxon>Puccinia</taxon>
    </lineage>
</organism>
<dbReference type="AlphaFoldDB" id="A0A2N5T9I6"/>
<sequence>MAEYGFKRLLNETSEVLEENPAPNPSSSQQQLGQKPLDPQADRLELDMMCDNIKAMQHSFNQLMNMMIATQAAIGNTPPVARSTTASVSSATPPPMDPTNFPHRLTQINNFLPHHSPLTQINIFILHHFHLATLTSNPHHTSPPLSPIPFEETSPNTHNFLA</sequence>
<comment type="caution">
    <text evidence="2">The sequence shown here is derived from an EMBL/GenBank/DDBJ whole genome shotgun (WGS) entry which is preliminary data.</text>
</comment>
<reference evidence="2 3" key="1">
    <citation type="submission" date="2017-11" db="EMBL/GenBank/DDBJ databases">
        <title>De novo assembly and phasing of dikaryotic genomes from two isolates of Puccinia coronata f. sp. avenae, the causal agent of oat crown rust.</title>
        <authorList>
            <person name="Miller M.E."/>
            <person name="Zhang Y."/>
            <person name="Omidvar V."/>
            <person name="Sperschneider J."/>
            <person name="Schwessinger B."/>
            <person name="Raley C."/>
            <person name="Palmer J.M."/>
            <person name="Garnica D."/>
            <person name="Upadhyaya N."/>
            <person name="Rathjen J."/>
            <person name="Taylor J.M."/>
            <person name="Park R.F."/>
            <person name="Dodds P.N."/>
            <person name="Hirsch C.D."/>
            <person name="Kianian S.F."/>
            <person name="Figueroa M."/>
        </authorList>
    </citation>
    <scope>NUCLEOTIDE SEQUENCE [LARGE SCALE GENOMIC DNA]</scope>
    <source>
        <strain evidence="2">12SD80</strain>
    </source>
</reference>
<accession>A0A2N5T9I6</accession>
<evidence type="ECO:0000313" key="2">
    <source>
        <dbReference type="EMBL" id="PLW22171.1"/>
    </source>
</evidence>
<name>A0A2N5T9I6_9BASI</name>
<evidence type="ECO:0000256" key="1">
    <source>
        <dbReference type="SAM" id="MobiDB-lite"/>
    </source>
</evidence>
<evidence type="ECO:0000313" key="3">
    <source>
        <dbReference type="Proteomes" id="UP000235392"/>
    </source>
</evidence>